<accession>A0A7X0RSU9</accession>
<protein>
    <submittedName>
        <fullName evidence="6">TetR/AcrR family transcriptional regulator</fullName>
    </submittedName>
</protein>
<evidence type="ECO:0000313" key="6">
    <source>
        <dbReference type="EMBL" id="MBB6671569.1"/>
    </source>
</evidence>
<keyword evidence="7" id="KW-1185">Reference proteome</keyword>
<dbReference type="SUPFAM" id="SSF46689">
    <property type="entry name" value="Homeodomain-like"/>
    <property type="match status" value="1"/>
</dbReference>
<reference evidence="6 7" key="1">
    <citation type="submission" date="2020-08" db="EMBL/GenBank/DDBJ databases">
        <title>Cohnella phylogeny.</title>
        <authorList>
            <person name="Dunlap C."/>
        </authorList>
    </citation>
    <scope>NUCLEOTIDE SEQUENCE [LARGE SCALE GENOMIC DNA]</scope>
    <source>
        <strain evidence="6 7">DSM 28246</strain>
    </source>
</reference>
<dbReference type="PANTHER" id="PTHR30055">
    <property type="entry name" value="HTH-TYPE TRANSCRIPTIONAL REGULATOR RUTR"/>
    <property type="match status" value="1"/>
</dbReference>
<dbReference type="PRINTS" id="PR00455">
    <property type="entry name" value="HTHTETR"/>
</dbReference>
<dbReference type="InterPro" id="IPR009057">
    <property type="entry name" value="Homeodomain-like_sf"/>
</dbReference>
<evidence type="ECO:0000256" key="1">
    <source>
        <dbReference type="ARBA" id="ARBA00023015"/>
    </source>
</evidence>
<proteinExistence type="predicted"/>
<dbReference type="PANTHER" id="PTHR30055:SF234">
    <property type="entry name" value="HTH-TYPE TRANSCRIPTIONAL REGULATOR BETI"/>
    <property type="match status" value="1"/>
</dbReference>
<dbReference type="Proteomes" id="UP000547209">
    <property type="component" value="Unassembled WGS sequence"/>
</dbReference>
<evidence type="ECO:0000259" key="5">
    <source>
        <dbReference type="PROSITE" id="PS50977"/>
    </source>
</evidence>
<keyword evidence="3" id="KW-0804">Transcription</keyword>
<dbReference type="Gene3D" id="1.10.10.60">
    <property type="entry name" value="Homeodomain-like"/>
    <property type="match status" value="1"/>
</dbReference>
<feature type="DNA-binding region" description="H-T-H motif" evidence="4">
    <location>
        <begin position="36"/>
        <end position="55"/>
    </location>
</feature>
<dbReference type="SUPFAM" id="SSF48498">
    <property type="entry name" value="Tetracyclin repressor-like, C-terminal domain"/>
    <property type="match status" value="1"/>
</dbReference>
<dbReference type="InterPro" id="IPR036271">
    <property type="entry name" value="Tet_transcr_reg_TetR-rel_C_sf"/>
</dbReference>
<dbReference type="EMBL" id="JACJVP010000022">
    <property type="protein sequence ID" value="MBB6671569.1"/>
    <property type="molecule type" value="Genomic_DNA"/>
</dbReference>
<dbReference type="Gene3D" id="1.10.357.10">
    <property type="entry name" value="Tetracycline Repressor, domain 2"/>
    <property type="match status" value="1"/>
</dbReference>
<sequence>MSSQEPIADPSLDARKEQIKRAALRVFAEQGLSGTKMSMIAAEAGISQGLSYRYFKSKEEIFTLLVEEALEAAQAAIDRLPDLPGTPTDRIRAFTANMLDASHKRYFLLLQQAQKSEEAPERVKQLIERYSAQETLNRLAPILVQGQQAGEFCEGDPERLLLLYLSVITGLMLQDANAPEGYWLQEIDRLMKILQN</sequence>
<comment type="caution">
    <text evidence="6">The sequence shown here is derived from an EMBL/GenBank/DDBJ whole genome shotgun (WGS) entry which is preliminary data.</text>
</comment>
<dbReference type="AlphaFoldDB" id="A0A7X0RSU9"/>
<dbReference type="RefSeq" id="WP_185143071.1">
    <property type="nucleotide sequence ID" value="NZ_JACJVP010000022.1"/>
</dbReference>
<evidence type="ECO:0000313" key="7">
    <source>
        <dbReference type="Proteomes" id="UP000547209"/>
    </source>
</evidence>
<dbReference type="GO" id="GO:0000976">
    <property type="term" value="F:transcription cis-regulatory region binding"/>
    <property type="evidence" value="ECO:0007669"/>
    <property type="project" value="TreeGrafter"/>
</dbReference>
<dbReference type="InterPro" id="IPR050109">
    <property type="entry name" value="HTH-type_TetR-like_transc_reg"/>
</dbReference>
<feature type="domain" description="HTH tetR-type" evidence="5">
    <location>
        <begin position="13"/>
        <end position="73"/>
    </location>
</feature>
<evidence type="ECO:0000256" key="2">
    <source>
        <dbReference type="ARBA" id="ARBA00023125"/>
    </source>
</evidence>
<evidence type="ECO:0000256" key="3">
    <source>
        <dbReference type="ARBA" id="ARBA00023163"/>
    </source>
</evidence>
<keyword evidence="2 4" id="KW-0238">DNA-binding</keyword>
<dbReference type="InterPro" id="IPR001647">
    <property type="entry name" value="HTH_TetR"/>
</dbReference>
<evidence type="ECO:0000256" key="4">
    <source>
        <dbReference type="PROSITE-ProRule" id="PRU00335"/>
    </source>
</evidence>
<name>A0A7X0RSU9_9BACL</name>
<gene>
    <name evidence="6" type="ORF">H7C19_12840</name>
</gene>
<organism evidence="6 7">
    <name type="scientific">Cohnella nanjingensis</name>
    <dbReference type="NCBI Taxonomy" id="1387779"/>
    <lineage>
        <taxon>Bacteria</taxon>
        <taxon>Bacillati</taxon>
        <taxon>Bacillota</taxon>
        <taxon>Bacilli</taxon>
        <taxon>Bacillales</taxon>
        <taxon>Paenibacillaceae</taxon>
        <taxon>Cohnella</taxon>
    </lineage>
</organism>
<dbReference type="GO" id="GO:0003700">
    <property type="term" value="F:DNA-binding transcription factor activity"/>
    <property type="evidence" value="ECO:0007669"/>
    <property type="project" value="TreeGrafter"/>
</dbReference>
<keyword evidence="1" id="KW-0805">Transcription regulation</keyword>
<dbReference type="PROSITE" id="PS50977">
    <property type="entry name" value="HTH_TETR_2"/>
    <property type="match status" value="1"/>
</dbReference>
<dbReference type="Pfam" id="PF00440">
    <property type="entry name" value="TetR_N"/>
    <property type="match status" value="1"/>
</dbReference>